<keyword evidence="3" id="KW-1185">Reference proteome</keyword>
<proteinExistence type="predicted"/>
<protein>
    <submittedName>
        <fullName evidence="2">Phage protein</fullName>
    </submittedName>
</protein>
<dbReference type="InterPro" id="IPR024413">
    <property type="entry name" value="Phage_phiKZ_Orf92_int-head"/>
</dbReference>
<evidence type="ECO:0000313" key="2">
    <source>
        <dbReference type="EMBL" id="BAW98295.1"/>
    </source>
</evidence>
<sequence>MSQIRNMLMAHAGMETLGAEELEVVEKTAEEVAELVADKAAEEVKAEVNELADEVEELSEEIEEIEEDVEELEECVDGMEALLQAGAFNGAAFGLLYNRAEKLNRKLGGADTGSVVGTESLGDAMSAGLAARAGMESFMDTARGYKDAAVKFIMSMYESLKAFVKGLFDKSVAIENQVKATSARLEKAEKMKENVKPGKWASLALLKDSTKLKAIITAVDAVVGAGGKLTANDVSGYANAYRTLKSQIENLAKDGQSKANKSGDGTTHQIHFGKVVISATVFDGEIKEHADVNKAAKVTTISYTVGKQEGEVKFNALTKESAKGLLSSAQKDGEMLKSMKEAKAGNEKGRDELVAAIKKVEGKQEDWVKPSISALKASTAMTNRVFTTVAKILGNVADAKIAAVKAYL</sequence>
<keyword evidence="1" id="KW-0175">Coiled coil</keyword>
<evidence type="ECO:0000256" key="1">
    <source>
        <dbReference type="SAM" id="Coils"/>
    </source>
</evidence>
<dbReference type="EMBL" id="AP017972">
    <property type="protein sequence ID" value="BAW98295.1"/>
    <property type="molecule type" value="Genomic_DNA"/>
</dbReference>
<reference evidence="2 3" key="1">
    <citation type="submission" date="2017-01" db="EMBL/GenBank/DDBJ databases">
        <title>Complete Genome Sequence of Vibrio Parahaemolyticus Bacteriophage pTD1.</title>
        <authorList>
            <person name="Midorikawa Y."/>
            <person name="Sano M."/>
        </authorList>
    </citation>
    <scope>NUCLEOTIDE SEQUENCE [LARGE SCALE GENOMIC DNA]</scope>
    <source>
        <strain evidence="2">PTD1</strain>
    </source>
</reference>
<accession>A0A1Q2U2V0</accession>
<name>A0A1Q2U2V0_9CAUD</name>
<evidence type="ECO:0000313" key="3">
    <source>
        <dbReference type="Proteomes" id="UP000221243"/>
    </source>
</evidence>
<dbReference type="Pfam" id="PF12699">
    <property type="entry name" value="phiKZ_IP"/>
    <property type="match status" value="1"/>
</dbReference>
<dbReference type="GeneID" id="40075102"/>
<dbReference type="KEGG" id="vg:40075102"/>
<dbReference type="Proteomes" id="UP000221243">
    <property type="component" value="Segment"/>
</dbReference>
<feature type="coiled-coil region" evidence="1">
    <location>
        <begin position="37"/>
        <end position="82"/>
    </location>
</feature>
<dbReference type="OrthoDB" id="29855at10239"/>
<organism evidence="2 3">
    <name type="scientific">Vibrio phage pTD1</name>
    <dbReference type="NCBI Taxonomy" id="1938577"/>
    <lineage>
        <taxon>Viruses</taxon>
        <taxon>Duplodnaviria</taxon>
        <taxon>Heunggongvirae</taxon>
        <taxon>Uroviricota</taxon>
        <taxon>Caudoviricetes</taxon>
        <taxon>Chimalliviridae</taxon>
        <taxon>Gorgonvirinae</taxon>
        <taxon>Tidunavirus</taxon>
        <taxon>Tidunavirus pTD1</taxon>
    </lineage>
</organism>
<dbReference type="RefSeq" id="YP_009599373.1">
    <property type="nucleotide sequence ID" value="NC_041916.1"/>
</dbReference>